<evidence type="ECO:0000256" key="2">
    <source>
        <dbReference type="SAM" id="Phobius"/>
    </source>
</evidence>
<feature type="compositionally biased region" description="Polar residues" evidence="1">
    <location>
        <begin position="33"/>
        <end position="49"/>
    </location>
</feature>
<feature type="region of interest" description="Disordered" evidence="1">
    <location>
        <begin position="1"/>
        <end position="57"/>
    </location>
</feature>
<proteinExistence type="predicted"/>
<evidence type="ECO:0000256" key="1">
    <source>
        <dbReference type="SAM" id="MobiDB-lite"/>
    </source>
</evidence>
<gene>
    <name evidence="3" type="ORF">BT96DRAFT_996175</name>
</gene>
<feature type="transmembrane region" description="Helical" evidence="2">
    <location>
        <begin position="71"/>
        <end position="91"/>
    </location>
</feature>
<reference evidence="3" key="1">
    <citation type="journal article" date="2019" name="Environ. Microbiol.">
        <title>Fungal ecological strategies reflected in gene transcription - a case study of two litter decomposers.</title>
        <authorList>
            <person name="Barbi F."/>
            <person name="Kohler A."/>
            <person name="Barry K."/>
            <person name="Baskaran P."/>
            <person name="Daum C."/>
            <person name="Fauchery L."/>
            <person name="Ihrmark K."/>
            <person name="Kuo A."/>
            <person name="LaButti K."/>
            <person name="Lipzen A."/>
            <person name="Morin E."/>
            <person name="Grigoriev I.V."/>
            <person name="Henrissat B."/>
            <person name="Lindahl B."/>
            <person name="Martin F."/>
        </authorList>
    </citation>
    <scope>NUCLEOTIDE SEQUENCE</scope>
    <source>
        <strain evidence="3">JB14</strain>
    </source>
</reference>
<organism evidence="3 4">
    <name type="scientific">Gymnopus androsaceus JB14</name>
    <dbReference type="NCBI Taxonomy" id="1447944"/>
    <lineage>
        <taxon>Eukaryota</taxon>
        <taxon>Fungi</taxon>
        <taxon>Dikarya</taxon>
        <taxon>Basidiomycota</taxon>
        <taxon>Agaricomycotina</taxon>
        <taxon>Agaricomycetes</taxon>
        <taxon>Agaricomycetidae</taxon>
        <taxon>Agaricales</taxon>
        <taxon>Marasmiineae</taxon>
        <taxon>Omphalotaceae</taxon>
        <taxon>Gymnopus</taxon>
    </lineage>
</organism>
<dbReference type="EMBL" id="ML769504">
    <property type="protein sequence ID" value="KAE9396992.1"/>
    <property type="molecule type" value="Genomic_DNA"/>
</dbReference>
<evidence type="ECO:0000313" key="4">
    <source>
        <dbReference type="Proteomes" id="UP000799118"/>
    </source>
</evidence>
<protein>
    <submittedName>
        <fullName evidence="3">Uncharacterized protein</fullName>
    </submittedName>
</protein>
<sequence length="114" mass="12261">MPATMPGFTPFHDDLDLPNTPFRGGITHPHFTPSPSNHRCQKAVIQSGSGEALGTPPPPPPYSSFVLGIELRFRLILLDGLAIGLLFLLLLQPIRSSASSVFQMSSSIRADAHS</sequence>
<keyword evidence="2" id="KW-0472">Membrane</keyword>
<dbReference type="AlphaFoldDB" id="A0A6A4HEV3"/>
<dbReference type="Proteomes" id="UP000799118">
    <property type="component" value="Unassembled WGS sequence"/>
</dbReference>
<accession>A0A6A4HEV3</accession>
<evidence type="ECO:0000313" key="3">
    <source>
        <dbReference type="EMBL" id="KAE9396992.1"/>
    </source>
</evidence>
<name>A0A6A4HEV3_9AGAR</name>
<keyword evidence="4" id="KW-1185">Reference proteome</keyword>
<keyword evidence="2" id="KW-1133">Transmembrane helix</keyword>
<keyword evidence="2" id="KW-0812">Transmembrane</keyword>